<dbReference type="EMBL" id="FN648730">
    <property type="protein sequence ID" value="CBN80431.1"/>
    <property type="molecule type" value="Genomic_DNA"/>
</dbReference>
<keyword evidence="1" id="KW-0472">Membrane</keyword>
<feature type="transmembrane region" description="Helical" evidence="1">
    <location>
        <begin position="240"/>
        <end position="263"/>
    </location>
</feature>
<evidence type="ECO:0000256" key="1">
    <source>
        <dbReference type="SAM" id="Phobius"/>
    </source>
</evidence>
<keyword evidence="3" id="KW-1185">Reference proteome</keyword>
<evidence type="ECO:0000313" key="2">
    <source>
        <dbReference type="EMBL" id="CBN80431.1"/>
    </source>
</evidence>
<name>D8LPF9_ECTSI</name>
<sequence>MYANPARPRHFVDESLDYRIMTTADSDTTVVRCGKFILRQIFGSVRKIISHSRVLRRFLSLKGLPTQEGTLLLFKDMTDAIDMIETANGVMISHIDAGKMGAHLDAITSRWLEKRGRFVENDPESGLYKKLFRLKFIYNHLDEVYSDKYNIYQAAYVDAAYAVRAVLCFVMQIISFAALMKEGGGSGKTSLAGDRRSVVDVILIVVTIMFMFFNLPANSITSSMSHNVVLFHVFLSMKMYGRLAFVVMDLVVNFFIISLMPVVSARLLYDTDDSASIVAKSLSVFFVTSLDDSAITKSESNNMSASQSALLRDVTEKVDHFVDSDRLWFVAYLPWVEMLLLIGSVTVSYSILL</sequence>
<keyword evidence="1" id="KW-1133">Transmembrane helix</keyword>
<keyword evidence="1" id="KW-0812">Transmembrane</keyword>
<feature type="transmembrane region" description="Helical" evidence="1">
    <location>
        <begin position="201"/>
        <end position="220"/>
    </location>
</feature>
<accession>D8LPF9</accession>
<reference evidence="2 3" key="1">
    <citation type="journal article" date="2010" name="Nature">
        <title>The Ectocarpus genome and the independent evolution of multicellularity in brown algae.</title>
        <authorList>
            <person name="Cock J.M."/>
            <person name="Sterck L."/>
            <person name="Rouze P."/>
            <person name="Scornet D."/>
            <person name="Allen A.E."/>
            <person name="Amoutzias G."/>
            <person name="Anthouard V."/>
            <person name="Artiguenave F."/>
            <person name="Aury J.M."/>
            <person name="Badger J.H."/>
            <person name="Beszteri B."/>
            <person name="Billiau K."/>
            <person name="Bonnet E."/>
            <person name="Bothwell J.H."/>
            <person name="Bowler C."/>
            <person name="Boyen C."/>
            <person name="Brownlee C."/>
            <person name="Carrano C.J."/>
            <person name="Charrier B."/>
            <person name="Cho G.Y."/>
            <person name="Coelho S.M."/>
            <person name="Collen J."/>
            <person name="Corre E."/>
            <person name="Da Silva C."/>
            <person name="Delage L."/>
            <person name="Delaroque N."/>
            <person name="Dittami S.M."/>
            <person name="Doulbeau S."/>
            <person name="Elias M."/>
            <person name="Farnham G."/>
            <person name="Gachon C.M."/>
            <person name="Gschloessl B."/>
            <person name="Heesch S."/>
            <person name="Jabbari K."/>
            <person name="Jubin C."/>
            <person name="Kawai H."/>
            <person name="Kimura K."/>
            <person name="Kloareg B."/>
            <person name="Kupper F.C."/>
            <person name="Lang D."/>
            <person name="Le Bail A."/>
            <person name="Leblanc C."/>
            <person name="Lerouge P."/>
            <person name="Lohr M."/>
            <person name="Lopez P.J."/>
            <person name="Martens C."/>
            <person name="Maumus F."/>
            <person name="Michel G."/>
            <person name="Miranda-Saavedra D."/>
            <person name="Morales J."/>
            <person name="Moreau H."/>
            <person name="Motomura T."/>
            <person name="Nagasato C."/>
            <person name="Napoli C.A."/>
            <person name="Nelson D.R."/>
            <person name="Nyvall-Collen P."/>
            <person name="Peters A.F."/>
            <person name="Pommier C."/>
            <person name="Potin P."/>
            <person name="Poulain J."/>
            <person name="Quesneville H."/>
            <person name="Read B."/>
            <person name="Rensing S.A."/>
            <person name="Ritter A."/>
            <person name="Rousvoal S."/>
            <person name="Samanta M."/>
            <person name="Samson G."/>
            <person name="Schroeder D.C."/>
            <person name="Segurens B."/>
            <person name="Strittmatter M."/>
            <person name="Tonon T."/>
            <person name="Tregear J.W."/>
            <person name="Valentin K."/>
            <person name="von Dassow P."/>
            <person name="Yamagishi T."/>
            <person name="Van de Peer Y."/>
            <person name="Wincker P."/>
        </authorList>
    </citation>
    <scope>NUCLEOTIDE SEQUENCE [LARGE SCALE GENOMIC DNA]</scope>
    <source>
        <strain evidence="3">Ec32 / CCAP1310/4</strain>
    </source>
</reference>
<feature type="transmembrane region" description="Helical" evidence="1">
    <location>
        <begin position="327"/>
        <end position="352"/>
    </location>
</feature>
<protein>
    <submittedName>
        <fullName evidence="2">EsV-1-133</fullName>
    </submittedName>
</protein>
<dbReference type="Proteomes" id="UP000002630">
    <property type="component" value="Linkage Group LG16"/>
</dbReference>
<gene>
    <name evidence="2" type="ORF">Esi_0052_0271</name>
</gene>
<dbReference type="AlphaFoldDB" id="D8LPF9"/>
<proteinExistence type="predicted"/>
<organism evidence="2 3">
    <name type="scientific">Ectocarpus siliculosus</name>
    <name type="common">Brown alga</name>
    <name type="synonym">Conferva siliculosa</name>
    <dbReference type="NCBI Taxonomy" id="2880"/>
    <lineage>
        <taxon>Eukaryota</taxon>
        <taxon>Sar</taxon>
        <taxon>Stramenopiles</taxon>
        <taxon>Ochrophyta</taxon>
        <taxon>PX clade</taxon>
        <taxon>Phaeophyceae</taxon>
        <taxon>Ectocarpales</taxon>
        <taxon>Ectocarpaceae</taxon>
        <taxon>Ectocarpus</taxon>
    </lineage>
</organism>
<evidence type="ECO:0000313" key="3">
    <source>
        <dbReference type="Proteomes" id="UP000002630"/>
    </source>
</evidence>
<dbReference type="InParanoid" id="D8LPF9"/>
<dbReference type="EMBL" id="FN649741">
    <property type="protein sequence ID" value="CBN80431.1"/>
    <property type="molecule type" value="Genomic_DNA"/>
</dbReference>
<feature type="transmembrane region" description="Helical" evidence="1">
    <location>
        <begin position="161"/>
        <end position="180"/>
    </location>
</feature>